<keyword evidence="1" id="KW-0812">Transmembrane</keyword>
<accession>A0A4R1G2C0</accession>
<keyword evidence="3" id="KW-1185">Reference proteome</keyword>
<evidence type="ECO:0000313" key="2">
    <source>
        <dbReference type="EMBL" id="TCJ97821.1"/>
    </source>
</evidence>
<protein>
    <submittedName>
        <fullName evidence="2">Pilus assembly protein CpaB</fullName>
    </submittedName>
</protein>
<dbReference type="OrthoDB" id="5675798at2"/>
<keyword evidence="1" id="KW-0472">Membrane</keyword>
<proteinExistence type="predicted"/>
<evidence type="ECO:0000256" key="1">
    <source>
        <dbReference type="SAM" id="Phobius"/>
    </source>
</evidence>
<reference evidence="2 3" key="1">
    <citation type="submission" date="2019-03" db="EMBL/GenBank/DDBJ databases">
        <title>Genomic Encyclopedia of Type Strains, Phase IV (KMG-IV): sequencing the most valuable type-strain genomes for metagenomic binning, comparative biology and taxonomic classification.</title>
        <authorList>
            <person name="Goeker M."/>
        </authorList>
    </citation>
    <scope>NUCLEOTIDE SEQUENCE [LARGE SCALE GENOMIC DNA]</scope>
    <source>
        <strain evidence="2 3">DSM 15534</strain>
    </source>
</reference>
<dbReference type="RefSeq" id="WP_132690888.1">
    <property type="nucleotide sequence ID" value="NZ_SMFT01000003.1"/>
</dbReference>
<name>A0A4R1G2C0_9PAST</name>
<dbReference type="AlphaFoldDB" id="A0A4R1G2C0"/>
<comment type="caution">
    <text evidence="2">The sequence shown here is derived from an EMBL/GenBank/DDBJ whole genome shotgun (WGS) entry which is preliminary data.</text>
</comment>
<keyword evidence="1" id="KW-1133">Transmembrane helix</keyword>
<dbReference type="Proteomes" id="UP000294702">
    <property type="component" value="Unassembled WGS sequence"/>
</dbReference>
<gene>
    <name evidence="2" type="ORF">EV694_1410</name>
</gene>
<sequence>MNYRLLFIISIFMLIIGFFGLFMMPSSSNNQQTDLSSEVAKTENQKEKKRITIATLVKNVKAGELLQVEDYQLSDQEVDIDDHLVDYDVSDLITNQANGLQGYLVSQNIQASSLLLPSSLIAPTDPRFLSHSIDAKKEVGYRIPVSLDNAYILDSLHSGHYVSIYAQKYASGNETLNRKEAVLLQSSVQVLNVVKEADNNEKQAGYIVLKLNGLDVVKLYSLPEDSMLFVLPNSNKLSDKNRGIFIRKLRGQ</sequence>
<feature type="transmembrane region" description="Helical" evidence="1">
    <location>
        <begin position="5"/>
        <end position="24"/>
    </location>
</feature>
<dbReference type="EMBL" id="SMFT01000003">
    <property type="protein sequence ID" value="TCJ97821.1"/>
    <property type="molecule type" value="Genomic_DNA"/>
</dbReference>
<evidence type="ECO:0000313" key="3">
    <source>
        <dbReference type="Proteomes" id="UP000294702"/>
    </source>
</evidence>
<organism evidence="2 3">
    <name type="scientific">Volucribacter psittacicida</name>
    <dbReference type="NCBI Taxonomy" id="203482"/>
    <lineage>
        <taxon>Bacteria</taxon>
        <taxon>Pseudomonadati</taxon>
        <taxon>Pseudomonadota</taxon>
        <taxon>Gammaproteobacteria</taxon>
        <taxon>Pasteurellales</taxon>
        <taxon>Pasteurellaceae</taxon>
        <taxon>Volucribacter</taxon>
    </lineage>
</organism>